<dbReference type="PROSITE" id="PS51408">
    <property type="entry name" value="TRANSFERRIN_LIKE_4"/>
    <property type="match status" value="2"/>
</dbReference>
<protein>
    <recommendedName>
        <fullName evidence="4">Transferrin-like domain-containing protein</fullName>
    </recommendedName>
</protein>
<dbReference type="PROSITE" id="PS00205">
    <property type="entry name" value="TRANSFERRIN_LIKE_1"/>
    <property type="match status" value="1"/>
</dbReference>
<dbReference type="EMBL" id="CALNXJ010000082">
    <property type="protein sequence ID" value="CAH3161926.1"/>
    <property type="molecule type" value="Genomic_DNA"/>
</dbReference>
<evidence type="ECO:0000259" key="4">
    <source>
        <dbReference type="PROSITE" id="PS51408"/>
    </source>
</evidence>
<dbReference type="PROSITE" id="PS00207">
    <property type="entry name" value="TRANSFERRIN_LIKE_3"/>
    <property type="match status" value="1"/>
</dbReference>
<dbReference type="GO" id="GO:0005615">
    <property type="term" value="C:extracellular space"/>
    <property type="evidence" value="ECO:0007669"/>
    <property type="project" value="TreeGrafter"/>
</dbReference>
<dbReference type="GO" id="GO:0006826">
    <property type="term" value="P:iron ion transport"/>
    <property type="evidence" value="ECO:0007669"/>
    <property type="project" value="TreeGrafter"/>
</dbReference>
<organism evidence="5 6">
    <name type="scientific">Pocillopora meandrina</name>
    <dbReference type="NCBI Taxonomy" id="46732"/>
    <lineage>
        <taxon>Eukaryota</taxon>
        <taxon>Metazoa</taxon>
        <taxon>Cnidaria</taxon>
        <taxon>Anthozoa</taxon>
        <taxon>Hexacorallia</taxon>
        <taxon>Scleractinia</taxon>
        <taxon>Astrocoeniina</taxon>
        <taxon>Pocilloporidae</taxon>
        <taxon>Pocillopora</taxon>
    </lineage>
</organism>
<dbReference type="Proteomes" id="UP001159428">
    <property type="component" value="Unassembled WGS sequence"/>
</dbReference>
<gene>
    <name evidence="5" type="ORF">PMEA_00034045</name>
</gene>
<sequence length="721" mass="78236">MLGPLIFLSALAFTLGDSHVTQMRWCTIKALEQQKCQDFVSALKNVSSGLNITLQASCVQGSNAIDCMQKIKDGQADLITLDGGEIYEAGKNYEMTPVVAEFYGVSTGTSYYAVAVVKKSGSVKSIKDLRGKKTCHTGAGKTAGWVVPVGTLLSKKYMDQDSTCNPYVSAGKYFSESCVPRVKEEKIDTTKKNPENLCALCKDECMKDGNYSGYSGAFKCLMDGMGEVAFVKHTTVMSDAPATANDYLYLCYNGMTGEIGQHINCHLAKVPSHAVMTKKGHSKMTTYVKILVEASTRYGNDSGDGFRMFDSSKYSDGDDLLFKDSTKKLEDVSAKTYEEFLGAEYMGDVSAINDSYQMRWCTVSDKEQQKCNEFKTVLNKLGKNSNVNAGCVQDDSAINCMKKIKNGEADLITLDGGEIYRAGKDYMMVPVVAETYGDGDSLSYYAVAVVKKKSTIKTLKGLEGKKSCHTGAGKTSGWVVPVGTLLATKFMTQDASCNPYVSAGKYFKQSCVPNGIDKDGKNPDNLCALCKDECKNAGKYSGYSGAFECLMDDVGEVAFVKHTTVPPADSSDYLYLCKEGGTGAIGDHVKCNLAKVPSHAVMTKKGSSNRANYASILIKASDAYGNYNGSGFRMFDSSKWNGKDLLFKDSTIKLIDVSKKTYEEFLGDSYLKDLEALNACPTTPTPTTPIETSGTKQNMPYLIGSIVFVLTALFLSGAVYY</sequence>
<keyword evidence="3" id="KW-0732">Signal</keyword>
<dbReference type="GO" id="GO:0055037">
    <property type="term" value="C:recycling endosome"/>
    <property type="evidence" value="ECO:0007669"/>
    <property type="project" value="TreeGrafter"/>
</dbReference>
<dbReference type="Pfam" id="PF00405">
    <property type="entry name" value="Transferrin"/>
    <property type="match status" value="2"/>
</dbReference>
<evidence type="ECO:0000313" key="5">
    <source>
        <dbReference type="EMBL" id="CAH3161926.1"/>
    </source>
</evidence>
<feature type="domain" description="Transferrin-like" evidence="4">
    <location>
        <begin position="23"/>
        <end position="354"/>
    </location>
</feature>
<comment type="caution">
    <text evidence="5">The sequence shown here is derived from an EMBL/GenBank/DDBJ whole genome shotgun (WGS) entry which is preliminary data.</text>
</comment>
<reference evidence="5 6" key="1">
    <citation type="submission" date="2022-05" db="EMBL/GenBank/DDBJ databases">
        <authorList>
            <consortium name="Genoscope - CEA"/>
            <person name="William W."/>
        </authorList>
    </citation>
    <scope>NUCLEOTIDE SEQUENCE [LARGE SCALE GENOMIC DNA]</scope>
</reference>
<proteinExistence type="predicted"/>
<feature type="transmembrane region" description="Helical" evidence="2">
    <location>
        <begin position="699"/>
        <end position="720"/>
    </location>
</feature>
<dbReference type="PANTHER" id="PTHR11485">
    <property type="entry name" value="TRANSFERRIN"/>
    <property type="match status" value="1"/>
</dbReference>
<dbReference type="SUPFAM" id="SSF53850">
    <property type="entry name" value="Periplasmic binding protein-like II"/>
    <property type="match status" value="2"/>
</dbReference>
<dbReference type="CDD" id="cd13529">
    <property type="entry name" value="PBP2_transferrin"/>
    <property type="match status" value="2"/>
</dbReference>
<feature type="chain" id="PRO_5043987086" description="Transferrin-like domain-containing protein" evidence="3">
    <location>
        <begin position="17"/>
        <end position="721"/>
    </location>
</feature>
<evidence type="ECO:0000256" key="3">
    <source>
        <dbReference type="SAM" id="SignalP"/>
    </source>
</evidence>
<keyword evidence="2" id="KW-1133">Transmembrane helix</keyword>
<keyword evidence="2" id="KW-0812">Transmembrane</keyword>
<keyword evidence="2" id="KW-0472">Membrane</keyword>
<dbReference type="SMART" id="SM00094">
    <property type="entry name" value="TR_FER"/>
    <property type="match status" value="2"/>
</dbReference>
<name>A0AAU9XZC4_9CNID</name>
<evidence type="ECO:0000256" key="2">
    <source>
        <dbReference type="SAM" id="Phobius"/>
    </source>
</evidence>
<accession>A0AAU9XZC4</accession>
<dbReference type="AlphaFoldDB" id="A0AAU9XZC4"/>
<evidence type="ECO:0000256" key="1">
    <source>
        <dbReference type="ARBA" id="ARBA00022737"/>
    </source>
</evidence>
<feature type="domain" description="Transferrin-like" evidence="4">
    <location>
        <begin position="358"/>
        <end position="679"/>
    </location>
</feature>
<dbReference type="InterPro" id="IPR018195">
    <property type="entry name" value="Transferrin_Fe_BS"/>
</dbReference>
<feature type="signal peptide" evidence="3">
    <location>
        <begin position="1"/>
        <end position="16"/>
    </location>
</feature>
<dbReference type="GO" id="GO:0005769">
    <property type="term" value="C:early endosome"/>
    <property type="evidence" value="ECO:0007669"/>
    <property type="project" value="TreeGrafter"/>
</dbReference>
<dbReference type="PRINTS" id="PR00422">
    <property type="entry name" value="TRANSFERRIN"/>
</dbReference>
<keyword evidence="1" id="KW-0677">Repeat</keyword>
<dbReference type="PANTHER" id="PTHR11485:SF29">
    <property type="entry name" value="TRANSFERRIN 2"/>
    <property type="match status" value="1"/>
</dbReference>
<dbReference type="Gene3D" id="3.40.190.10">
    <property type="entry name" value="Periplasmic binding protein-like II"/>
    <property type="match status" value="4"/>
</dbReference>
<dbReference type="GO" id="GO:0005886">
    <property type="term" value="C:plasma membrane"/>
    <property type="evidence" value="ECO:0007669"/>
    <property type="project" value="TreeGrafter"/>
</dbReference>
<dbReference type="PROSITE" id="PS00206">
    <property type="entry name" value="TRANSFERRIN_LIKE_2"/>
    <property type="match status" value="1"/>
</dbReference>
<dbReference type="InterPro" id="IPR001156">
    <property type="entry name" value="Transferrin-like_dom"/>
</dbReference>
<keyword evidence="6" id="KW-1185">Reference proteome</keyword>
<evidence type="ECO:0000313" key="6">
    <source>
        <dbReference type="Proteomes" id="UP001159428"/>
    </source>
</evidence>